<keyword evidence="4" id="KW-1185">Reference proteome</keyword>
<evidence type="ECO:0000313" key="4">
    <source>
        <dbReference type="Proteomes" id="UP000663828"/>
    </source>
</evidence>
<evidence type="ECO:0000256" key="1">
    <source>
        <dbReference type="SAM" id="MobiDB-lite"/>
    </source>
</evidence>
<dbReference type="Proteomes" id="UP000663828">
    <property type="component" value="Unassembled WGS sequence"/>
</dbReference>
<dbReference type="EMBL" id="CAJNOJ010001680">
    <property type="protein sequence ID" value="CAF1554001.1"/>
    <property type="molecule type" value="Genomic_DNA"/>
</dbReference>
<dbReference type="Proteomes" id="UP000663852">
    <property type="component" value="Unassembled WGS sequence"/>
</dbReference>
<gene>
    <name evidence="2" type="ORF">EDS130_LOCUS46194</name>
    <name evidence="3" type="ORF">XAT740_LOCUS61567</name>
</gene>
<accession>A0A816HDW5</accession>
<dbReference type="EMBL" id="CAJNOR010016305">
    <property type="protein sequence ID" value="CAF1684727.1"/>
    <property type="molecule type" value="Genomic_DNA"/>
</dbReference>
<evidence type="ECO:0000313" key="3">
    <source>
        <dbReference type="EMBL" id="CAF1684727.1"/>
    </source>
</evidence>
<sequence>MRGHTVPPCTHHWPHLLPSATTGRHARNFSHIARSKPPSPTFLPQTNKQTILFHMTLLTVEGKTTTNSIQVMQHHTIDSPPFDKPCSHTHPLNIPPTFHPRLTATPLNLFHILILTFAQLRPCCATIAHLGPPLATYGLETPRNCAIEGFMHILKMRRIRKLCIH</sequence>
<feature type="region of interest" description="Disordered" evidence="1">
    <location>
        <begin position="1"/>
        <end position="20"/>
    </location>
</feature>
<comment type="caution">
    <text evidence="3">The sequence shown here is derived from an EMBL/GenBank/DDBJ whole genome shotgun (WGS) entry which is preliminary data.</text>
</comment>
<organism evidence="3 4">
    <name type="scientific">Adineta ricciae</name>
    <name type="common">Rotifer</name>
    <dbReference type="NCBI Taxonomy" id="249248"/>
    <lineage>
        <taxon>Eukaryota</taxon>
        <taxon>Metazoa</taxon>
        <taxon>Spiralia</taxon>
        <taxon>Gnathifera</taxon>
        <taxon>Rotifera</taxon>
        <taxon>Eurotatoria</taxon>
        <taxon>Bdelloidea</taxon>
        <taxon>Adinetida</taxon>
        <taxon>Adinetidae</taxon>
        <taxon>Adineta</taxon>
    </lineage>
</organism>
<protein>
    <submittedName>
        <fullName evidence="3">Uncharacterized protein</fullName>
    </submittedName>
</protein>
<dbReference type="AlphaFoldDB" id="A0A816HDW5"/>
<name>A0A816HDW5_ADIRI</name>
<proteinExistence type="predicted"/>
<evidence type="ECO:0000313" key="2">
    <source>
        <dbReference type="EMBL" id="CAF1554001.1"/>
    </source>
</evidence>
<reference evidence="3" key="1">
    <citation type="submission" date="2021-02" db="EMBL/GenBank/DDBJ databases">
        <authorList>
            <person name="Nowell W R."/>
        </authorList>
    </citation>
    <scope>NUCLEOTIDE SEQUENCE</scope>
</reference>